<keyword evidence="3" id="KW-0274">FAD</keyword>
<protein>
    <recommendedName>
        <fullName evidence="9">FAD/NAD(P)-binding domain-containing protein</fullName>
    </recommendedName>
</protein>
<evidence type="ECO:0008006" key="9">
    <source>
        <dbReference type="Google" id="ProtNLM"/>
    </source>
</evidence>
<dbReference type="GeneID" id="28834212"/>
<gene>
    <name evidence="7" type="ORF">VE01_00826</name>
</gene>
<accession>A0A2P2SVU4</accession>
<dbReference type="Pfam" id="PF13738">
    <property type="entry name" value="Pyr_redox_3"/>
    <property type="match status" value="1"/>
</dbReference>
<dbReference type="GO" id="GO:0004497">
    <property type="term" value="F:monooxygenase activity"/>
    <property type="evidence" value="ECO:0007669"/>
    <property type="project" value="UniProtKB-KW"/>
</dbReference>
<evidence type="ECO:0000313" key="7">
    <source>
        <dbReference type="EMBL" id="OBU00959.1"/>
    </source>
</evidence>
<dbReference type="Proteomes" id="UP000091956">
    <property type="component" value="Unassembled WGS sequence"/>
</dbReference>
<dbReference type="PRINTS" id="PR00411">
    <property type="entry name" value="PNDRDTASEI"/>
</dbReference>
<comment type="cofactor">
    <cofactor evidence="1">
        <name>FAD</name>
        <dbReference type="ChEBI" id="CHEBI:57692"/>
    </cofactor>
</comment>
<keyword evidence="2" id="KW-0285">Flavoprotein</keyword>
<dbReference type="SUPFAM" id="SSF51905">
    <property type="entry name" value="FAD/NAD(P)-binding domain"/>
    <property type="match status" value="2"/>
</dbReference>
<dbReference type="RefSeq" id="XP_018134691.1">
    <property type="nucleotide sequence ID" value="XM_018270354.2"/>
</dbReference>
<keyword evidence="6" id="KW-0503">Monooxygenase</keyword>
<name>A0A2P2SVU4_9PEZI</name>
<evidence type="ECO:0000256" key="4">
    <source>
        <dbReference type="ARBA" id="ARBA00022857"/>
    </source>
</evidence>
<dbReference type="OrthoDB" id="66881at2759"/>
<dbReference type="AlphaFoldDB" id="A0A2P2SVU4"/>
<evidence type="ECO:0000256" key="5">
    <source>
        <dbReference type="ARBA" id="ARBA00023002"/>
    </source>
</evidence>
<evidence type="ECO:0000256" key="1">
    <source>
        <dbReference type="ARBA" id="ARBA00001974"/>
    </source>
</evidence>
<dbReference type="Gene3D" id="3.50.50.60">
    <property type="entry name" value="FAD/NAD(P)-binding domain"/>
    <property type="match status" value="1"/>
</dbReference>
<evidence type="ECO:0000313" key="8">
    <source>
        <dbReference type="Proteomes" id="UP000091956"/>
    </source>
</evidence>
<organism evidence="7 8">
    <name type="scientific">Pseudogymnoascus verrucosus</name>
    <dbReference type="NCBI Taxonomy" id="342668"/>
    <lineage>
        <taxon>Eukaryota</taxon>
        <taxon>Fungi</taxon>
        <taxon>Dikarya</taxon>
        <taxon>Ascomycota</taxon>
        <taxon>Pezizomycotina</taxon>
        <taxon>Leotiomycetes</taxon>
        <taxon>Thelebolales</taxon>
        <taxon>Thelebolaceae</taxon>
        <taxon>Pseudogymnoascus</taxon>
    </lineage>
</organism>
<reference evidence="7 8" key="1">
    <citation type="submission" date="2016-03" db="EMBL/GenBank/DDBJ databases">
        <title>Comparative genomics of Pseudogymnoascus destructans, the fungus causing white-nose syndrome of bats.</title>
        <authorList>
            <person name="Palmer J.M."/>
            <person name="Drees K.P."/>
            <person name="Foster J.T."/>
            <person name="Lindner D.L."/>
        </authorList>
    </citation>
    <scope>NUCLEOTIDE SEQUENCE [LARGE SCALE GENOMIC DNA]</scope>
    <source>
        <strain evidence="7 8">UAMH 10579</strain>
    </source>
</reference>
<reference evidence="8" key="2">
    <citation type="journal article" date="2018" name="Nat. Commun.">
        <title>Extreme sensitivity to ultraviolet light in the fungal pathogen causing white-nose syndrome of bats.</title>
        <authorList>
            <person name="Palmer J.M."/>
            <person name="Drees K.P."/>
            <person name="Foster J.T."/>
            <person name="Lindner D.L."/>
        </authorList>
    </citation>
    <scope>NUCLEOTIDE SEQUENCE [LARGE SCALE GENOMIC DNA]</scope>
    <source>
        <strain evidence="8">UAMH 10579</strain>
    </source>
</reference>
<sequence length="498" mass="55145">MSSTQAASKADFDVIIIGAGISGINAAYRVQTELPNATYTILEARDTIGGTWDLFRFPGIRSDSDLHTFGFEWRPWQAKKAYADGQMILDYMKDAAAAYGIDEKIKYHHHLTAADWSSADQLWNLEVTANGEPKTLTAHFCIMSTGYYDYSKPLDADIPGLENFKGTVVHPQFWPSDLDYSGKNMVVIGSGATAVTLLPVVAETAKHVTMLQRSPSYILVRSSNTLQERVMHAILPRWVALKLVRWTWIILPWIFFRFCKACPAASKSLMIALTKMHLPKGTKMEPDWVPSYNPWEQRLCTSPDADFFLGLKTGKSDVVTGTISQVSADAINLDDGRTLHPDIIVTATGLRICFAGAVTISVDGEKVDPSSKYIWKGMMVQDLPNIAFPSGYLHSSWTLGADASAIMTCRLIKHMQTQNISAAIPRLSLGGEEDMEDSSWKMSSTYMRRGKSALPRGGDRGAWWSRNNLWKELVAARWGNLTNGLEFVGGSRWGVGGN</sequence>
<keyword evidence="8" id="KW-1185">Reference proteome</keyword>
<evidence type="ECO:0000256" key="3">
    <source>
        <dbReference type="ARBA" id="ARBA00022827"/>
    </source>
</evidence>
<dbReference type="FunFam" id="3.50.50.60:FF:000228">
    <property type="entry name" value="FAD-containing monooxygenase EthA"/>
    <property type="match status" value="1"/>
</dbReference>
<keyword evidence="5" id="KW-0560">Oxidoreductase</keyword>
<dbReference type="InterPro" id="IPR051820">
    <property type="entry name" value="FAD-binding_MO"/>
</dbReference>
<dbReference type="PANTHER" id="PTHR43872">
    <property type="entry name" value="MONOOXYGENASE, PUTATIVE (AFU_ORTHOLOGUE AFUA_8G02570)-RELATED"/>
    <property type="match status" value="1"/>
</dbReference>
<evidence type="ECO:0000256" key="6">
    <source>
        <dbReference type="ARBA" id="ARBA00023033"/>
    </source>
</evidence>
<proteinExistence type="predicted"/>
<dbReference type="EMBL" id="KV460207">
    <property type="protein sequence ID" value="OBU00959.1"/>
    <property type="molecule type" value="Genomic_DNA"/>
</dbReference>
<dbReference type="PANTHER" id="PTHR43872:SF1">
    <property type="entry name" value="MONOOXYGENASE, PUTATIVE (AFU_ORTHOLOGUE AFUA_8G02570)-RELATED"/>
    <property type="match status" value="1"/>
</dbReference>
<evidence type="ECO:0000256" key="2">
    <source>
        <dbReference type="ARBA" id="ARBA00022630"/>
    </source>
</evidence>
<dbReference type="InterPro" id="IPR036188">
    <property type="entry name" value="FAD/NAD-bd_sf"/>
</dbReference>
<keyword evidence="4" id="KW-0521">NADP</keyword>